<keyword evidence="6" id="KW-0411">Iron-sulfur</keyword>
<evidence type="ECO:0000256" key="2">
    <source>
        <dbReference type="ARBA" id="ARBA00022485"/>
    </source>
</evidence>
<dbReference type="SFLD" id="SFLDG01086">
    <property type="entry name" value="elongater_protein-like"/>
    <property type="match status" value="1"/>
</dbReference>
<dbReference type="Gene3D" id="3.80.30.20">
    <property type="entry name" value="tm_1862 like domain"/>
    <property type="match status" value="1"/>
</dbReference>
<dbReference type="Pfam" id="PF16199">
    <property type="entry name" value="Radical_SAM_C"/>
    <property type="match status" value="1"/>
</dbReference>
<keyword evidence="4" id="KW-0479">Metal-binding</keyword>
<dbReference type="InterPro" id="IPR006638">
    <property type="entry name" value="Elp3/MiaA/NifB-like_rSAM"/>
</dbReference>
<dbReference type="InterPro" id="IPR039661">
    <property type="entry name" value="ELP3"/>
</dbReference>
<keyword evidence="3" id="KW-0949">S-adenosyl-L-methionine</keyword>
<reference evidence="9" key="1">
    <citation type="submission" date="2019-02" db="EMBL/GenBank/DDBJ databases">
        <authorList>
            <person name="Gruber-Vodicka R. H."/>
            <person name="Seah K. B. B."/>
        </authorList>
    </citation>
    <scope>NUCLEOTIDE SEQUENCE</scope>
    <source>
        <strain evidence="8">BECK_BZ106</strain>
        <strain evidence="9">BECK_BZ15</strain>
    </source>
</reference>
<dbReference type="InterPro" id="IPR032432">
    <property type="entry name" value="Radical_SAM_C"/>
</dbReference>
<protein>
    <recommendedName>
        <fullName evidence="7">Radical SAM core domain-containing protein</fullName>
    </recommendedName>
</protein>
<gene>
    <name evidence="9" type="ORF">BECKFW1821A_GA0114235_10815</name>
    <name evidence="8" type="ORF">BECKFW1821B_GA0114236_10372</name>
</gene>
<feature type="domain" description="Radical SAM core" evidence="7">
    <location>
        <begin position="34"/>
        <end position="274"/>
    </location>
</feature>
<dbReference type="InterPro" id="IPR005911">
    <property type="entry name" value="YhcC-like"/>
</dbReference>
<evidence type="ECO:0000256" key="1">
    <source>
        <dbReference type="ARBA" id="ARBA00001966"/>
    </source>
</evidence>
<dbReference type="SFLD" id="SFLDS00029">
    <property type="entry name" value="Radical_SAM"/>
    <property type="match status" value="1"/>
</dbReference>
<evidence type="ECO:0000256" key="3">
    <source>
        <dbReference type="ARBA" id="ARBA00022691"/>
    </source>
</evidence>
<evidence type="ECO:0000259" key="7">
    <source>
        <dbReference type="PROSITE" id="PS51918"/>
    </source>
</evidence>
<dbReference type="EMBL" id="CAADFD010000037">
    <property type="protein sequence ID" value="VFJ57787.1"/>
    <property type="molecule type" value="Genomic_DNA"/>
</dbReference>
<dbReference type="GO" id="GO:0051539">
    <property type="term" value="F:4 iron, 4 sulfur cluster binding"/>
    <property type="evidence" value="ECO:0007669"/>
    <property type="project" value="UniProtKB-KW"/>
</dbReference>
<dbReference type="NCBIfam" id="TIGR01212">
    <property type="entry name" value="TIGR01212 family radical SAM protein"/>
    <property type="match status" value="1"/>
</dbReference>
<dbReference type="SUPFAM" id="SSF102114">
    <property type="entry name" value="Radical SAM enzymes"/>
    <property type="match status" value="1"/>
</dbReference>
<name>A0A450SWD2_9GAMM</name>
<dbReference type="GO" id="GO:0046872">
    <property type="term" value="F:metal ion binding"/>
    <property type="evidence" value="ECO:0007669"/>
    <property type="project" value="UniProtKB-KW"/>
</dbReference>
<dbReference type="AlphaFoldDB" id="A0A450SWD2"/>
<comment type="cofactor">
    <cofactor evidence="1">
        <name>[4Fe-4S] cluster</name>
        <dbReference type="ChEBI" id="CHEBI:49883"/>
    </cofactor>
</comment>
<proteinExistence type="predicted"/>
<dbReference type="InterPro" id="IPR023404">
    <property type="entry name" value="rSAM_horseshoe"/>
</dbReference>
<accession>A0A450SWD2</accession>
<organism evidence="9">
    <name type="scientific">Candidatus Kentrum sp. FW</name>
    <dbReference type="NCBI Taxonomy" id="2126338"/>
    <lineage>
        <taxon>Bacteria</taxon>
        <taxon>Pseudomonadati</taxon>
        <taxon>Pseudomonadota</taxon>
        <taxon>Gammaproteobacteria</taxon>
        <taxon>Candidatus Kentrum</taxon>
    </lineage>
</organism>
<dbReference type="Pfam" id="PF04055">
    <property type="entry name" value="Radical_SAM"/>
    <property type="match status" value="1"/>
</dbReference>
<dbReference type="InterPro" id="IPR007197">
    <property type="entry name" value="rSAM"/>
</dbReference>
<dbReference type="PANTHER" id="PTHR11135">
    <property type="entry name" value="HISTONE ACETYLTRANSFERASE-RELATED"/>
    <property type="match status" value="1"/>
</dbReference>
<dbReference type="GO" id="GO:0003824">
    <property type="term" value="F:catalytic activity"/>
    <property type="evidence" value="ECO:0007669"/>
    <property type="project" value="InterPro"/>
</dbReference>
<dbReference type="SMART" id="SM00729">
    <property type="entry name" value="Elp3"/>
    <property type="match status" value="1"/>
</dbReference>
<dbReference type="EMBL" id="CAADEW010000081">
    <property type="protein sequence ID" value="VFJ58353.1"/>
    <property type="molecule type" value="Genomic_DNA"/>
</dbReference>
<dbReference type="InterPro" id="IPR058240">
    <property type="entry name" value="rSAM_sf"/>
</dbReference>
<dbReference type="PROSITE" id="PS51918">
    <property type="entry name" value="RADICAL_SAM"/>
    <property type="match status" value="1"/>
</dbReference>
<evidence type="ECO:0000256" key="6">
    <source>
        <dbReference type="ARBA" id="ARBA00023014"/>
    </source>
</evidence>
<keyword evidence="5" id="KW-0408">Iron</keyword>
<evidence type="ECO:0000313" key="8">
    <source>
        <dbReference type="EMBL" id="VFJ57787.1"/>
    </source>
</evidence>
<evidence type="ECO:0000256" key="4">
    <source>
        <dbReference type="ARBA" id="ARBA00022723"/>
    </source>
</evidence>
<keyword evidence="2" id="KW-0004">4Fe-4S</keyword>
<dbReference type="SFLD" id="SFLDG01091">
    <property type="entry name" value="uncharacterized_CHP01210-like"/>
    <property type="match status" value="1"/>
</dbReference>
<evidence type="ECO:0000313" key="9">
    <source>
        <dbReference type="EMBL" id="VFJ58353.1"/>
    </source>
</evidence>
<dbReference type="PANTHER" id="PTHR11135:SF1">
    <property type="entry name" value="PROTEIN YHCC"/>
    <property type="match status" value="1"/>
</dbReference>
<sequence>MTPLPAVPSPIKKPDRQITLADRVHTFGQFMLERHGRRVHKVAINAGFTCPNRDGSKSRGGCTFCNNASFNPNSKQIPPVTAQLESGRQVIRKRTGAHSYLAYFQAYTNTYADVEHLRSLYDQALAEPDVIGISVGTRPDCVPGAILDLLAEYKDRDFEVWLELGLQSCFDETLRRVNRGHGFSEYRQATRAAHQRGLPVCTHLIAGLPGETAEHVLVTLERVLDEEVEGLKLHPLHVVKGTLLANQWRDGEYEPLTLSAYIAIAADLVERTPPHVVYHRLTGTASAYLLLAPDWCVYKWRVLNGIEKELRVRGTWQGALLETRGLPHK</sequence>
<evidence type="ECO:0000256" key="5">
    <source>
        <dbReference type="ARBA" id="ARBA00023004"/>
    </source>
</evidence>